<dbReference type="SUPFAM" id="SSF56176">
    <property type="entry name" value="FAD-binding/transporter-associated domain-like"/>
    <property type="match status" value="1"/>
</dbReference>
<proteinExistence type="predicted"/>
<dbReference type="STRING" id="1399419.A5906_07725"/>
<dbReference type="Gene3D" id="3.30.43.10">
    <property type="entry name" value="Uridine Diphospho-n-acetylenolpyruvylglucosamine Reductase, domain 2"/>
    <property type="match status" value="1"/>
</dbReference>
<dbReference type="Gene3D" id="3.30.465.10">
    <property type="match status" value="1"/>
</dbReference>
<evidence type="ECO:0000259" key="3">
    <source>
        <dbReference type="PROSITE" id="PS51387"/>
    </source>
</evidence>
<evidence type="ECO:0000256" key="1">
    <source>
        <dbReference type="ARBA" id="ARBA00022630"/>
    </source>
</evidence>
<dbReference type="InterPro" id="IPR016169">
    <property type="entry name" value="FAD-bd_PCMH_sub2"/>
</dbReference>
<dbReference type="PANTHER" id="PTHR43762">
    <property type="entry name" value="L-GULONOLACTONE OXIDASE"/>
    <property type="match status" value="1"/>
</dbReference>
<evidence type="ECO:0000256" key="2">
    <source>
        <dbReference type="ARBA" id="ARBA00022827"/>
    </source>
</evidence>
<dbReference type="InterPro" id="IPR006094">
    <property type="entry name" value="Oxid_FAD_bind_N"/>
</dbReference>
<dbReference type="RefSeq" id="WP_136615569.1">
    <property type="nucleotide sequence ID" value="NZ_LWIG01000033.1"/>
</dbReference>
<dbReference type="AlphaFoldDB" id="A0A560KLE8"/>
<dbReference type="OrthoDB" id="9800184at2"/>
<feature type="domain" description="FAD-binding PCMH-type" evidence="3">
    <location>
        <begin position="12"/>
        <end position="184"/>
    </location>
</feature>
<reference evidence="4 5" key="1">
    <citation type="submission" date="2019-06" db="EMBL/GenBank/DDBJ databases">
        <title>Genomic Encyclopedia of Type Strains, Phase IV (KMG-V): Genome sequencing to study the core and pangenomes of soil and plant-associated prokaryotes.</title>
        <authorList>
            <person name="Whitman W."/>
        </authorList>
    </citation>
    <scope>NUCLEOTIDE SEQUENCE [LARGE SCALE GENOMIC DNA]</scope>
    <source>
        <strain evidence="4 5">BR 10556</strain>
    </source>
</reference>
<accession>A0A560KLE8</accession>
<comment type="caution">
    <text evidence="4">The sequence shown here is derived from an EMBL/GenBank/DDBJ whole genome shotgun (WGS) entry which is preliminary data.</text>
</comment>
<dbReference type="Proteomes" id="UP000315914">
    <property type="component" value="Unassembled WGS sequence"/>
</dbReference>
<evidence type="ECO:0000313" key="4">
    <source>
        <dbReference type="EMBL" id="TWB83959.1"/>
    </source>
</evidence>
<dbReference type="InterPro" id="IPR036318">
    <property type="entry name" value="FAD-bd_PCMH-like_sf"/>
</dbReference>
<keyword evidence="1" id="KW-0285">Flavoprotein</keyword>
<dbReference type="PANTHER" id="PTHR43762:SF1">
    <property type="entry name" value="D-ARABINONO-1,4-LACTONE OXIDASE"/>
    <property type="match status" value="1"/>
</dbReference>
<gene>
    <name evidence="4" type="ORF">FBZ95_101400</name>
</gene>
<dbReference type="Pfam" id="PF01565">
    <property type="entry name" value="FAD_binding_4"/>
    <property type="match status" value="1"/>
</dbReference>
<sequence length="467" mass="52553">MGSTVHNYDGGITSSPAQLVSPRSVDEIRAILKDAGRYPSPVRAMGSYHSLTPCASSDGTIIDMSGMSRIIRIDPHDMTFTAEAGLQFIVASRALRAMNLQFMTNIEIGNMTLGAAACCHTKDGLDGGEFGQVGSYITAIKWVTPSGELAEASEENDPGLMYFMRSSYGLSGVIYEVTFRIKPLEAIHFRYLPRPIGELTEKEVDGIIDASRGLICWTVGRKAHFQTRHPIDRVGPFGSLFAASRRTLWNFGEARVGRFIDSSIPSKPLRDATLDTWFVGNKLLMSFLHLVGGATLYNPDKTIDYSQTRPSARYAFTFWAFPRGEWLQVLRDYVDFSEKYFREHDFRCNMALGSYFIRKDEHSLLSYSHDGDVFSVDPIHAYTDRPAWDRFLEEFNEFASKRNGIPLLNQSPFITRHHVTAAYRARWTEFSDQVRRKDPNGRMLNPFFADLLSPELAPSNRDSVADG</sequence>
<dbReference type="InterPro" id="IPR016166">
    <property type="entry name" value="FAD-bd_PCMH"/>
</dbReference>
<organism evidence="4 5">
    <name type="scientific">Bradyrhizobium sacchari</name>
    <dbReference type="NCBI Taxonomy" id="1399419"/>
    <lineage>
        <taxon>Bacteria</taxon>
        <taxon>Pseudomonadati</taxon>
        <taxon>Pseudomonadota</taxon>
        <taxon>Alphaproteobacteria</taxon>
        <taxon>Hyphomicrobiales</taxon>
        <taxon>Nitrobacteraceae</taxon>
        <taxon>Bradyrhizobium</taxon>
    </lineage>
</organism>
<dbReference type="InterPro" id="IPR016167">
    <property type="entry name" value="FAD-bd_PCMH_sub1"/>
</dbReference>
<keyword evidence="2" id="KW-0274">FAD</keyword>
<protein>
    <submittedName>
        <fullName evidence="4">FAD/FMN-containing dehydrogenase</fullName>
    </submittedName>
</protein>
<evidence type="ECO:0000313" key="5">
    <source>
        <dbReference type="Proteomes" id="UP000315914"/>
    </source>
</evidence>
<keyword evidence="5" id="KW-1185">Reference proteome</keyword>
<name>A0A560KLE8_9BRAD</name>
<dbReference type="EMBL" id="VITW01000001">
    <property type="protein sequence ID" value="TWB83959.1"/>
    <property type="molecule type" value="Genomic_DNA"/>
</dbReference>
<dbReference type="GO" id="GO:0016899">
    <property type="term" value="F:oxidoreductase activity, acting on the CH-OH group of donors, oxygen as acceptor"/>
    <property type="evidence" value="ECO:0007669"/>
    <property type="project" value="InterPro"/>
</dbReference>
<dbReference type="GO" id="GO:0071949">
    <property type="term" value="F:FAD binding"/>
    <property type="evidence" value="ECO:0007669"/>
    <property type="project" value="InterPro"/>
</dbReference>
<dbReference type="InterPro" id="IPR010031">
    <property type="entry name" value="FAD_lactone_oxidase-like"/>
</dbReference>
<dbReference type="PROSITE" id="PS51387">
    <property type="entry name" value="FAD_PCMH"/>
    <property type="match status" value="1"/>
</dbReference>
<dbReference type="GO" id="GO:0080049">
    <property type="term" value="F:L-gulono-1,4-lactone dehydrogenase activity"/>
    <property type="evidence" value="ECO:0007669"/>
    <property type="project" value="TreeGrafter"/>
</dbReference>